<organism evidence="1">
    <name type="scientific">Eucalyptus grandis</name>
    <name type="common">Flooded gum</name>
    <dbReference type="NCBI Taxonomy" id="71139"/>
    <lineage>
        <taxon>Eukaryota</taxon>
        <taxon>Viridiplantae</taxon>
        <taxon>Streptophyta</taxon>
        <taxon>Embryophyta</taxon>
        <taxon>Tracheophyta</taxon>
        <taxon>Spermatophyta</taxon>
        <taxon>Magnoliopsida</taxon>
        <taxon>eudicotyledons</taxon>
        <taxon>Gunneridae</taxon>
        <taxon>Pentapetalae</taxon>
        <taxon>rosids</taxon>
        <taxon>malvids</taxon>
        <taxon>Myrtales</taxon>
        <taxon>Myrtaceae</taxon>
        <taxon>Myrtoideae</taxon>
        <taxon>Eucalypteae</taxon>
        <taxon>Eucalyptus</taxon>
    </lineage>
</organism>
<sequence length="68" mass="8029">MTNLSFFNPLPEFQWNSTTVKSNYRLQENHSISRPAWPNKTIYLCWKKNVFIQTNCNVKGLGYYVVTP</sequence>
<accession>A0A059AD58</accession>
<dbReference type="EMBL" id="KK198762">
    <property type="protein sequence ID" value="KCW51571.1"/>
    <property type="molecule type" value="Genomic_DNA"/>
</dbReference>
<name>A0A059AD58_EUCGR</name>
<dbReference type="InParanoid" id="A0A059AD58"/>
<dbReference type="Gramene" id="KCW51571">
    <property type="protein sequence ID" value="KCW51571"/>
    <property type="gene ID" value="EUGRSUZ_J01073"/>
</dbReference>
<gene>
    <name evidence="1" type="ORF">EUGRSUZ_J01073</name>
</gene>
<proteinExistence type="predicted"/>
<protein>
    <submittedName>
        <fullName evidence="1">Uncharacterized protein</fullName>
    </submittedName>
</protein>
<evidence type="ECO:0000313" key="1">
    <source>
        <dbReference type="EMBL" id="KCW51571.1"/>
    </source>
</evidence>
<reference evidence="1" key="1">
    <citation type="submission" date="2013-07" db="EMBL/GenBank/DDBJ databases">
        <title>The genome of Eucalyptus grandis.</title>
        <authorList>
            <person name="Schmutz J."/>
            <person name="Hayes R."/>
            <person name="Myburg A."/>
            <person name="Tuskan G."/>
            <person name="Grattapaglia D."/>
            <person name="Rokhsar D.S."/>
        </authorList>
    </citation>
    <scope>NUCLEOTIDE SEQUENCE</scope>
    <source>
        <tissue evidence="1">Leaf extractions</tissue>
    </source>
</reference>
<dbReference type="AlphaFoldDB" id="A0A059AD58"/>